<feature type="transmembrane region" description="Helical" evidence="1">
    <location>
        <begin position="80"/>
        <end position="101"/>
    </location>
</feature>
<reference evidence="2 3" key="1">
    <citation type="submission" date="2019-08" db="EMBL/GenBank/DDBJ databases">
        <title>Deep-cultivation of Planctomycetes and their phenomic and genomic characterization uncovers novel biology.</title>
        <authorList>
            <person name="Wiegand S."/>
            <person name="Jogler M."/>
            <person name="Boedeker C."/>
            <person name="Pinto D."/>
            <person name="Vollmers J."/>
            <person name="Rivas-Marin E."/>
            <person name="Kohn T."/>
            <person name="Peeters S.H."/>
            <person name="Heuer A."/>
            <person name="Rast P."/>
            <person name="Oberbeckmann S."/>
            <person name="Bunk B."/>
            <person name="Jeske O."/>
            <person name="Meyerdierks A."/>
            <person name="Storesund J.E."/>
            <person name="Kallscheuer N."/>
            <person name="Luecker S."/>
            <person name="Lage O.M."/>
            <person name="Pohl T."/>
            <person name="Merkel B.J."/>
            <person name="Hornburger P."/>
            <person name="Mueller R.-W."/>
            <person name="Bruemmer F."/>
            <person name="Labrenz M."/>
            <person name="Spormann A.M."/>
            <person name="Op den Camp H."/>
            <person name="Overmann J."/>
            <person name="Amann R."/>
            <person name="Jetten M.S.M."/>
            <person name="Mascher T."/>
            <person name="Medema M.H."/>
            <person name="Devos D.P."/>
            <person name="Kaster A.-K."/>
            <person name="Ovreas L."/>
            <person name="Rohde M."/>
            <person name="Galperin M.Y."/>
            <person name="Jogler C."/>
        </authorList>
    </citation>
    <scope>NUCLEOTIDE SEQUENCE [LARGE SCALE GENOMIC DNA]</scope>
    <source>
        <strain evidence="2 3">Pr1d</strain>
    </source>
</reference>
<sequence length="234" mass="25490">MTDFSAADSESGEFEYRALSTSAIAAAIFGVLSPLTIFAGRDSLESALMLSPIPLVGLVVGLRALASIREMPDQLSGRNLAWVGVVLSALGLVGGLSYAGFVHATEVPPDATRSSFQEFRPDDQQIAAGNFIPKEVQALDGKRVFIKGFMRADSTPVRHNVRRFLLVRDNNQCCFGDMSNLKYYDQVLVKFADNVTADYSTGLFRIAGTLHINPENAVRGANYPVYTLEADYVR</sequence>
<evidence type="ECO:0000256" key="1">
    <source>
        <dbReference type="SAM" id="Phobius"/>
    </source>
</evidence>
<dbReference type="KEGG" id="bgok:Pr1d_11110"/>
<name>A0A5B9QHZ4_9BACT</name>
<keyword evidence="3" id="KW-1185">Reference proteome</keyword>
<organism evidence="2 3">
    <name type="scientific">Bythopirellula goksoeyrii</name>
    <dbReference type="NCBI Taxonomy" id="1400387"/>
    <lineage>
        <taxon>Bacteria</taxon>
        <taxon>Pseudomonadati</taxon>
        <taxon>Planctomycetota</taxon>
        <taxon>Planctomycetia</taxon>
        <taxon>Pirellulales</taxon>
        <taxon>Lacipirellulaceae</taxon>
        <taxon>Bythopirellula</taxon>
    </lineage>
</organism>
<proteinExistence type="predicted"/>
<dbReference type="Gene3D" id="2.40.50.870">
    <property type="entry name" value="Protein of unknown function (DUF3299)"/>
    <property type="match status" value="1"/>
</dbReference>
<protein>
    <recommendedName>
        <fullName evidence="4">DUF4190 domain-containing protein</fullName>
    </recommendedName>
</protein>
<dbReference type="EMBL" id="CP042913">
    <property type="protein sequence ID" value="QEG33841.1"/>
    <property type="molecule type" value="Genomic_DNA"/>
</dbReference>
<accession>A0A5B9QHZ4</accession>
<evidence type="ECO:0008006" key="4">
    <source>
        <dbReference type="Google" id="ProtNLM"/>
    </source>
</evidence>
<keyword evidence="1" id="KW-0472">Membrane</keyword>
<evidence type="ECO:0000313" key="3">
    <source>
        <dbReference type="Proteomes" id="UP000323917"/>
    </source>
</evidence>
<gene>
    <name evidence="2" type="ORF">Pr1d_11110</name>
</gene>
<dbReference type="Proteomes" id="UP000323917">
    <property type="component" value="Chromosome"/>
</dbReference>
<keyword evidence="1" id="KW-1133">Transmembrane helix</keyword>
<evidence type="ECO:0000313" key="2">
    <source>
        <dbReference type="EMBL" id="QEG33841.1"/>
    </source>
</evidence>
<dbReference type="AlphaFoldDB" id="A0A5B9QHZ4"/>
<feature type="transmembrane region" description="Helical" evidence="1">
    <location>
        <begin position="46"/>
        <end position="68"/>
    </location>
</feature>
<keyword evidence="1" id="KW-0812">Transmembrane</keyword>
<feature type="transmembrane region" description="Helical" evidence="1">
    <location>
        <begin position="21"/>
        <end position="40"/>
    </location>
</feature>